<dbReference type="PANTHER" id="PTHR13774:SF17">
    <property type="entry name" value="PHENAZINE BIOSYNTHESIS-LIKE DOMAIN-CONTAINING PROTEIN"/>
    <property type="match status" value="1"/>
</dbReference>
<dbReference type="InterPro" id="IPR003719">
    <property type="entry name" value="Phenazine_PhzF-like"/>
</dbReference>
<dbReference type="RefSeq" id="WP_185380778.1">
    <property type="nucleotide sequence ID" value="NZ_JAASTW010000005.1"/>
</dbReference>
<dbReference type="PIRSF" id="PIRSF016184">
    <property type="entry name" value="PhzC_PhzF"/>
    <property type="match status" value="1"/>
</dbReference>
<organism evidence="4 5">
    <name type="scientific">Listeria immobilis</name>
    <dbReference type="NCBI Taxonomy" id="2713502"/>
    <lineage>
        <taxon>Bacteria</taxon>
        <taxon>Bacillati</taxon>
        <taxon>Bacillota</taxon>
        <taxon>Bacilli</taxon>
        <taxon>Bacillales</taxon>
        <taxon>Listeriaceae</taxon>
        <taxon>Listeria</taxon>
    </lineage>
</organism>
<accession>A0A7X0X684</accession>
<evidence type="ECO:0000313" key="4">
    <source>
        <dbReference type="EMBL" id="MBC1488409.1"/>
    </source>
</evidence>
<comment type="similarity">
    <text evidence="1">Belongs to the PhzF family.</text>
</comment>
<name>A0A7X0X684_9LIST</name>
<evidence type="ECO:0000256" key="1">
    <source>
        <dbReference type="ARBA" id="ARBA00008270"/>
    </source>
</evidence>
<dbReference type="GO" id="GO:0016853">
    <property type="term" value="F:isomerase activity"/>
    <property type="evidence" value="ECO:0007669"/>
    <property type="project" value="UniProtKB-KW"/>
</dbReference>
<dbReference type="NCBIfam" id="TIGR00654">
    <property type="entry name" value="PhzF_family"/>
    <property type="match status" value="1"/>
</dbReference>
<proteinExistence type="inferred from homology"/>
<evidence type="ECO:0000313" key="5">
    <source>
        <dbReference type="Proteomes" id="UP000561617"/>
    </source>
</evidence>
<gene>
    <name evidence="4" type="ORF">HCJ38_05185</name>
</gene>
<dbReference type="Gene3D" id="3.10.310.10">
    <property type="entry name" value="Diaminopimelate Epimerase, Chain A, domain 1"/>
    <property type="match status" value="2"/>
</dbReference>
<sequence>MKCEVVRVDAFTSKPGKGNPAGVVFSGDSYSKEQMQQIAKKVGFNETVFICKSDTAALKLRYFTPGYETPLCGHATMGAIFALLNGQENCQLEIETAVGVLLVSYEAKGYQITMQQARPKFIDFNGNRSALCQSLGIQKTDLHAKLPIKYGNTGSWTLLLPVKNEAILDTMTPTPNEFPGILKEIPKSSIHPFAIISKQDGTFTARHFSSPAAGTKEDSVTGTASGVMGAYALNHIYTSGERNKITVTQGKQVQSEGTVFVQVEIDATGQQEVSISGTACLNETLEVEV</sequence>
<reference evidence="4 5" key="1">
    <citation type="submission" date="2020-03" db="EMBL/GenBank/DDBJ databases">
        <title>Soil Listeria distribution.</title>
        <authorList>
            <person name="Liao J."/>
            <person name="Wiedmann M."/>
        </authorList>
    </citation>
    <scope>NUCLEOTIDE SEQUENCE [LARGE SCALE GENOMIC DNA]</scope>
    <source>
        <strain evidence="4 5">FSL L7-1554</strain>
    </source>
</reference>
<dbReference type="GO" id="GO:0005737">
    <property type="term" value="C:cytoplasm"/>
    <property type="evidence" value="ECO:0007669"/>
    <property type="project" value="TreeGrafter"/>
</dbReference>
<dbReference type="EMBL" id="JAASTW010000005">
    <property type="protein sequence ID" value="MBC1488409.1"/>
    <property type="molecule type" value="Genomic_DNA"/>
</dbReference>
<dbReference type="SUPFAM" id="SSF54506">
    <property type="entry name" value="Diaminopimelate epimerase-like"/>
    <property type="match status" value="1"/>
</dbReference>
<feature type="active site" evidence="3">
    <location>
        <position position="46"/>
    </location>
</feature>
<dbReference type="AlphaFoldDB" id="A0A7X0X684"/>
<evidence type="ECO:0000256" key="2">
    <source>
        <dbReference type="ARBA" id="ARBA00023235"/>
    </source>
</evidence>
<dbReference type="Pfam" id="PF02567">
    <property type="entry name" value="PhzC-PhzF"/>
    <property type="match status" value="1"/>
</dbReference>
<evidence type="ECO:0000256" key="3">
    <source>
        <dbReference type="PIRSR" id="PIRSR016184-1"/>
    </source>
</evidence>
<dbReference type="Proteomes" id="UP000561617">
    <property type="component" value="Unassembled WGS sequence"/>
</dbReference>
<comment type="caution">
    <text evidence="4">The sequence shown here is derived from an EMBL/GenBank/DDBJ whole genome shotgun (WGS) entry which is preliminary data.</text>
</comment>
<keyword evidence="2 4" id="KW-0413">Isomerase</keyword>
<dbReference type="PANTHER" id="PTHR13774">
    <property type="entry name" value="PHENAZINE BIOSYNTHESIS PROTEIN"/>
    <property type="match status" value="1"/>
</dbReference>
<protein>
    <submittedName>
        <fullName evidence="4">PhzF family phenazine biosynthesis isomerase</fullName>
    </submittedName>
</protein>